<evidence type="ECO:0000313" key="1">
    <source>
        <dbReference type="EMBL" id="KAF2875839.1"/>
    </source>
</evidence>
<keyword evidence="2" id="KW-1185">Reference proteome</keyword>
<accession>A0A7C8MEN2</accession>
<protein>
    <submittedName>
        <fullName evidence="1">Uncharacterized protein</fullName>
    </submittedName>
</protein>
<name>A0A7C8MEN2_9PLEO</name>
<evidence type="ECO:0000313" key="2">
    <source>
        <dbReference type="Proteomes" id="UP000481861"/>
    </source>
</evidence>
<reference evidence="1 2" key="1">
    <citation type="submission" date="2020-01" db="EMBL/GenBank/DDBJ databases">
        <authorList>
            <consortium name="DOE Joint Genome Institute"/>
            <person name="Haridas S."/>
            <person name="Albert R."/>
            <person name="Binder M."/>
            <person name="Bloem J."/>
            <person name="Labutti K."/>
            <person name="Salamov A."/>
            <person name="Andreopoulos B."/>
            <person name="Baker S.E."/>
            <person name="Barry K."/>
            <person name="Bills G."/>
            <person name="Bluhm B.H."/>
            <person name="Cannon C."/>
            <person name="Castanera R."/>
            <person name="Culley D.E."/>
            <person name="Daum C."/>
            <person name="Ezra D."/>
            <person name="Gonzalez J.B."/>
            <person name="Henrissat B."/>
            <person name="Kuo A."/>
            <person name="Liang C."/>
            <person name="Lipzen A."/>
            <person name="Lutzoni F."/>
            <person name="Magnuson J."/>
            <person name="Mondo S."/>
            <person name="Nolan M."/>
            <person name="Ohm R."/>
            <person name="Pangilinan J."/>
            <person name="Park H.-J.H."/>
            <person name="Ramirez L."/>
            <person name="Alfaro M."/>
            <person name="Sun H."/>
            <person name="Tritt A."/>
            <person name="Yoshinaga Y."/>
            <person name="Zwiers L.-H.L."/>
            <person name="Turgeon B.G."/>
            <person name="Goodwin S.B."/>
            <person name="Spatafora J.W."/>
            <person name="Crous P.W."/>
            <person name="Grigoriev I.V."/>
        </authorList>
    </citation>
    <scope>NUCLEOTIDE SEQUENCE [LARGE SCALE GENOMIC DNA]</scope>
    <source>
        <strain evidence="1 2">CBS 611.86</strain>
    </source>
</reference>
<dbReference type="AlphaFoldDB" id="A0A7C8MEN2"/>
<proteinExistence type="predicted"/>
<gene>
    <name evidence="1" type="ORF">BDV95DRAFT_591268</name>
</gene>
<dbReference type="EMBL" id="JAADJZ010000004">
    <property type="protein sequence ID" value="KAF2875839.1"/>
    <property type="molecule type" value="Genomic_DNA"/>
</dbReference>
<sequence>MDDDLSYVATPSKEYQSRELDAFNEAIHGDEPRFTHFEGKMFSEDWANNELIPFLRVAYRAKPGITLTHNWWEELRKAEFIEPANMVASDAIVLPAPIANPHSNPSQTTQSTTRSSLSACAWFSPRPERYLVARLSPTLPEICRSPSGC</sequence>
<organism evidence="1 2">
    <name type="scientific">Massariosphaeria phaeospora</name>
    <dbReference type="NCBI Taxonomy" id="100035"/>
    <lineage>
        <taxon>Eukaryota</taxon>
        <taxon>Fungi</taxon>
        <taxon>Dikarya</taxon>
        <taxon>Ascomycota</taxon>
        <taxon>Pezizomycotina</taxon>
        <taxon>Dothideomycetes</taxon>
        <taxon>Pleosporomycetidae</taxon>
        <taxon>Pleosporales</taxon>
        <taxon>Pleosporales incertae sedis</taxon>
        <taxon>Massariosphaeria</taxon>
    </lineage>
</organism>
<dbReference type="Proteomes" id="UP000481861">
    <property type="component" value="Unassembled WGS sequence"/>
</dbReference>
<dbReference type="OrthoDB" id="3795194at2759"/>
<comment type="caution">
    <text evidence="1">The sequence shown here is derived from an EMBL/GenBank/DDBJ whole genome shotgun (WGS) entry which is preliminary data.</text>
</comment>